<dbReference type="Ensembl" id="ENSACAT00000039350.1">
    <property type="protein sequence ID" value="ENSACAP00000027950.1"/>
    <property type="gene ID" value="ENSACAG00000042891.1"/>
</dbReference>
<dbReference type="InterPro" id="IPR003961">
    <property type="entry name" value="FN3_dom"/>
</dbReference>
<protein>
    <recommendedName>
        <fullName evidence="1">Fibronectin type-III domain-containing protein</fullName>
    </recommendedName>
</protein>
<reference evidence="2" key="2">
    <citation type="submission" date="2025-08" db="UniProtKB">
        <authorList>
            <consortium name="Ensembl"/>
        </authorList>
    </citation>
    <scope>IDENTIFICATION</scope>
</reference>
<dbReference type="Proteomes" id="UP000001646">
    <property type="component" value="Unplaced"/>
</dbReference>
<dbReference type="InterPro" id="IPR036116">
    <property type="entry name" value="FN3_sf"/>
</dbReference>
<dbReference type="CDD" id="cd00063">
    <property type="entry name" value="FN3"/>
    <property type="match status" value="2"/>
</dbReference>
<dbReference type="GeneTree" id="ENSGT00390000004674"/>
<sequence length="190" mass="20351">MEYIFPLMATLTTRPTGFTISVYDVTSTSLYIRWSKFPGAFSYRVMASPMNIVGHSLVAYFTDVTIVGTLTSLTPDTVYTVKVEAIDISGVLLAEAHTMQLTAPEIPTIEQAYSKLSNSITAEWASVPGASSYLLTAQDGESFIETIVTGSPGTVTGLKAATLYKITIQSINAGGRSQLSLSKKAKTGIF</sequence>
<dbReference type="PANTHER" id="PTHR47135">
    <property type="entry name" value="FIBRONECTIN TYPE III DOMAIN-CONTAINING PROTEIN 7"/>
    <property type="match status" value="1"/>
</dbReference>
<dbReference type="Gene3D" id="2.60.40.10">
    <property type="entry name" value="Immunoglobulins"/>
    <property type="match status" value="2"/>
</dbReference>
<evidence type="ECO:0000259" key="1">
    <source>
        <dbReference type="PROSITE" id="PS50853"/>
    </source>
</evidence>
<proteinExistence type="predicted"/>
<dbReference type="SUPFAM" id="SSF49265">
    <property type="entry name" value="Fibronectin type III"/>
    <property type="match status" value="1"/>
</dbReference>
<organism evidence="2 3">
    <name type="scientific">Anolis carolinensis</name>
    <name type="common">Green anole</name>
    <name type="synonym">American chameleon</name>
    <dbReference type="NCBI Taxonomy" id="28377"/>
    <lineage>
        <taxon>Eukaryota</taxon>
        <taxon>Metazoa</taxon>
        <taxon>Chordata</taxon>
        <taxon>Craniata</taxon>
        <taxon>Vertebrata</taxon>
        <taxon>Euteleostomi</taxon>
        <taxon>Lepidosauria</taxon>
        <taxon>Squamata</taxon>
        <taxon>Bifurcata</taxon>
        <taxon>Unidentata</taxon>
        <taxon>Episquamata</taxon>
        <taxon>Toxicofera</taxon>
        <taxon>Iguania</taxon>
        <taxon>Dactyloidae</taxon>
        <taxon>Anolis</taxon>
    </lineage>
</organism>
<dbReference type="InterPro" id="IPR013783">
    <property type="entry name" value="Ig-like_fold"/>
</dbReference>
<feature type="domain" description="Fibronectin type-III" evidence="1">
    <location>
        <begin position="14"/>
        <end position="106"/>
    </location>
</feature>
<evidence type="ECO:0000313" key="3">
    <source>
        <dbReference type="Proteomes" id="UP000001646"/>
    </source>
</evidence>
<keyword evidence="3" id="KW-1185">Reference proteome</keyword>
<name>A0A803SYB0_ANOCA</name>
<dbReference type="PANTHER" id="PTHR47135:SF1">
    <property type="entry name" value="FIBRONECTIN TYPE III DOMAIN-CONTAINING PROTEIN 7"/>
    <property type="match status" value="1"/>
</dbReference>
<dbReference type="InParanoid" id="A0A803SYB0"/>
<dbReference type="PROSITE" id="PS50853">
    <property type="entry name" value="FN3"/>
    <property type="match status" value="1"/>
</dbReference>
<reference evidence="2" key="1">
    <citation type="submission" date="2009-12" db="EMBL/GenBank/DDBJ databases">
        <title>The Genome Sequence of Anolis carolinensis (Green Anole Lizard).</title>
        <authorList>
            <consortium name="The Genome Sequencing Platform"/>
            <person name="Di Palma F."/>
            <person name="Alfoldi J."/>
            <person name="Heiman D."/>
            <person name="Young S."/>
            <person name="Grabherr M."/>
            <person name="Johnson J."/>
            <person name="Lander E.S."/>
            <person name="Lindblad-Toh K."/>
        </authorList>
    </citation>
    <scope>NUCLEOTIDE SEQUENCE [LARGE SCALE GENOMIC DNA]</scope>
    <source>
        <strain evidence="2">JBL SC #1</strain>
    </source>
</reference>
<reference evidence="2" key="3">
    <citation type="submission" date="2025-09" db="UniProtKB">
        <authorList>
            <consortium name="Ensembl"/>
        </authorList>
    </citation>
    <scope>IDENTIFICATION</scope>
</reference>
<evidence type="ECO:0000313" key="2">
    <source>
        <dbReference type="Ensembl" id="ENSACAP00000027950.1"/>
    </source>
</evidence>
<accession>A0A803SYB0</accession>
<dbReference type="SMART" id="SM00060">
    <property type="entry name" value="FN3"/>
    <property type="match status" value="2"/>
</dbReference>
<dbReference type="AlphaFoldDB" id="A0A803SYB0"/>